<dbReference type="HOGENOM" id="CLU_031026_0_1_7"/>
<dbReference type="CDD" id="cd00751">
    <property type="entry name" value="thiolase"/>
    <property type="match status" value="1"/>
</dbReference>
<evidence type="ECO:0000256" key="1">
    <source>
        <dbReference type="ARBA" id="ARBA00010982"/>
    </source>
</evidence>
<dbReference type="PROSITE" id="PS00098">
    <property type="entry name" value="THIOLASE_1"/>
    <property type="match status" value="1"/>
</dbReference>
<dbReference type="NCBIfam" id="TIGR01930">
    <property type="entry name" value="AcCoA-C-Actrans"/>
    <property type="match status" value="1"/>
</dbReference>
<dbReference type="OrthoDB" id="4565318at2"/>
<dbReference type="AlphaFoldDB" id="C6E4D9"/>
<dbReference type="STRING" id="443144.GM21_1378"/>
<organism evidence="8">
    <name type="scientific">Geobacter sp. (strain M21)</name>
    <dbReference type="NCBI Taxonomy" id="443144"/>
    <lineage>
        <taxon>Bacteria</taxon>
        <taxon>Pseudomonadati</taxon>
        <taxon>Thermodesulfobacteriota</taxon>
        <taxon>Desulfuromonadia</taxon>
        <taxon>Geobacterales</taxon>
        <taxon>Geobacteraceae</taxon>
        <taxon>Geobacter</taxon>
    </lineage>
</organism>
<sequence>MKDIFVIESQRTPFGSFGGVLSDVEATVLGGGAIKALLERTGLDPAEVDEVIAGQVLSGGCGQAPARQAMRAAGIPDSAHAMTVNKVCGSGLKAIMLGAGSIQLEDSEIVVAGGMENMSLAPFLLKKARYGYRMGHGSLLDLMIYDGLQDPYSGRHMGEIAEAAVKKHGLTREAQDEFTLRSYKLAQEAVRGGIFKDEIAPVVKKGRKGDEVVSDDEEPFKVDFAKLTQLRPVFSKDGTITAANASTINDGAAFTLLAGESALKRCNLTPKARVVAYATGSLHPELYTEAPVTAIQAVCARAGLKVGDIDLFEINEAFAAVTMIAMNELDLNPARVNVNGGACALGHPIGASGARLAGTLIRELHKRQARYGLATLCIGGGEAVAVIFERV</sequence>
<dbReference type="Gene3D" id="3.40.47.10">
    <property type="match status" value="2"/>
</dbReference>
<evidence type="ECO:0000256" key="3">
    <source>
        <dbReference type="ARBA" id="ARBA00023315"/>
    </source>
</evidence>
<evidence type="ECO:0000259" key="6">
    <source>
        <dbReference type="Pfam" id="PF00108"/>
    </source>
</evidence>
<dbReference type="GO" id="GO:0003985">
    <property type="term" value="F:acetyl-CoA C-acetyltransferase activity"/>
    <property type="evidence" value="ECO:0007669"/>
    <property type="project" value="UniProtKB-EC"/>
</dbReference>
<dbReference type="PANTHER" id="PTHR18919">
    <property type="entry name" value="ACETYL-COA C-ACYLTRANSFERASE"/>
    <property type="match status" value="1"/>
</dbReference>
<dbReference type="InterPro" id="IPR020610">
    <property type="entry name" value="Thiolase_AS"/>
</dbReference>
<dbReference type="InterPro" id="IPR020617">
    <property type="entry name" value="Thiolase_C"/>
</dbReference>
<feature type="active site" description="Proton acceptor" evidence="4">
    <location>
        <position position="347"/>
    </location>
</feature>
<dbReference type="eggNOG" id="COG0183">
    <property type="taxonomic scope" value="Bacteria"/>
</dbReference>
<dbReference type="InterPro" id="IPR020615">
    <property type="entry name" value="Thiolase_acyl_enz_int_AS"/>
</dbReference>
<comment type="similarity">
    <text evidence="1 5">Belongs to the thiolase-like superfamily. Thiolase family.</text>
</comment>
<reference evidence="8" key="1">
    <citation type="submission" date="2009-07" db="EMBL/GenBank/DDBJ databases">
        <title>Complete sequence of Geobacter sp. M21.</title>
        <authorList>
            <consortium name="US DOE Joint Genome Institute"/>
            <person name="Lucas S."/>
            <person name="Copeland A."/>
            <person name="Lapidus A."/>
            <person name="Glavina del Rio T."/>
            <person name="Dalin E."/>
            <person name="Tice H."/>
            <person name="Bruce D."/>
            <person name="Goodwin L."/>
            <person name="Pitluck S."/>
            <person name="Saunders E."/>
            <person name="Brettin T."/>
            <person name="Detter J.C."/>
            <person name="Han C."/>
            <person name="Larimer F."/>
            <person name="Land M."/>
            <person name="Hauser L."/>
            <person name="Kyrpides N."/>
            <person name="Ovchinnikova G."/>
            <person name="Lovley D."/>
        </authorList>
    </citation>
    <scope>NUCLEOTIDE SEQUENCE [LARGE SCALE GENOMIC DNA]</scope>
    <source>
        <strain evidence="8">M21</strain>
    </source>
</reference>
<accession>C6E4D9</accession>
<evidence type="ECO:0000256" key="5">
    <source>
        <dbReference type="RuleBase" id="RU003557"/>
    </source>
</evidence>
<feature type="domain" description="Thiolase N-terminal" evidence="6">
    <location>
        <begin position="4"/>
        <end position="260"/>
    </location>
</feature>
<evidence type="ECO:0000259" key="7">
    <source>
        <dbReference type="Pfam" id="PF02803"/>
    </source>
</evidence>
<protein>
    <submittedName>
        <fullName evidence="8">Acetyl-CoA acetyltransferase</fullName>
        <ecNumber evidence="8">2.3.1.9</ecNumber>
    </submittedName>
</protein>
<dbReference type="InterPro" id="IPR020616">
    <property type="entry name" value="Thiolase_N"/>
</dbReference>
<dbReference type="Pfam" id="PF02803">
    <property type="entry name" value="Thiolase_C"/>
    <property type="match status" value="1"/>
</dbReference>
<dbReference type="InterPro" id="IPR016039">
    <property type="entry name" value="Thiolase-like"/>
</dbReference>
<feature type="active site" description="Proton acceptor" evidence="4">
    <location>
        <position position="377"/>
    </location>
</feature>
<feature type="active site" description="Acyl-thioester intermediate" evidence="4">
    <location>
        <position position="88"/>
    </location>
</feature>
<dbReference type="Pfam" id="PF00108">
    <property type="entry name" value="Thiolase_N"/>
    <property type="match status" value="1"/>
</dbReference>
<dbReference type="FunFam" id="3.40.47.10:FF:000010">
    <property type="entry name" value="Acetyl-CoA acetyltransferase (Thiolase)"/>
    <property type="match status" value="1"/>
</dbReference>
<dbReference type="PROSITE" id="PS00099">
    <property type="entry name" value="THIOLASE_3"/>
    <property type="match status" value="1"/>
</dbReference>
<keyword evidence="3 5" id="KW-0012">Acyltransferase</keyword>
<gene>
    <name evidence="8" type="ordered locus">GM21_1378</name>
</gene>
<dbReference type="KEGG" id="gem:GM21_1378"/>
<dbReference type="EC" id="2.3.1.9" evidence="8"/>
<dbReference type="PANTHER" id="PTHR18919:SF138">
    <property type="entry name" value="ACETYL-COA C-ACETYLTRANSFERASE"/>
    <property type="match status" value="1"/>
</dbReference>
<proteinExistence type="inferred from homology"/>
<evidence type="ECO:0000256" key="2">
    <source>
        <dbReference type="ARBA" id="ARBA00022679"/>
    </source>
</evidence>
<dbReference type="SUPFAM" id="SSF53901">
    <property type="entry name" value="Thiolase-like"/>
    <property type="match status" value="2"/>
</dbReference>
<dbReference type="InterPro" id="IPR002155">
    <property type="entry name" value="Thiolase"/>
</dbReference>
<keyword evidence="2 5" id="KW-0808">Transferase</keyword>
<evidence type="ECO:0000256" key="4">
    <source>
        <dbReference type="PIRSR" id="PIRSR000429-1"/>
    </source>
</evidence>
<name>C6E4D9_GEOSM</name>
<dbReference type="EMBL" id="CP001661">
    <property type="protein sequence ID" value="ACT17437.1"/>
    <property type="molecule type" value="Genomic_DNA"/>
</dbReference>
<dbReference type="PIRSF" id="PIRSF000429">
    <property type="entry name" value="Ac-CoA_Ac_transf"/>
    <property type="match status" value="1"/>
</dbReference>
<feature type="domain" description="Thiolase C-terminal" evidence="7">
    <location>
        <begin position="268"/>
        <end position="390"/>
    </location>
</feature>
<evidence type="ECO:0000313" key="8">
    <source>
        <dbReference type="EMBL" id="ACT17437.1"/>
    </source>
</evidence>